<evidence type="ECO:0000256" key="2">
    <source>
        <dbReference type="SAM" id="MobiDB-lite"/>
    </source>
</evidence>
<evidence type="ECO:0000256" key="1">
    <source>
        <dbReference type="PROSITE-ProRule" id="PRU00259"/>
    </source>
</evidence>
<dbReference type="PANTHER" id="PTHR12673">
    <property type="entry name" value="FACIOGENITAL DYSPLASIA PROTEIN"/>
    <property type="match status" value="1"/>
</dbReference>
<dbReference type="PROSITE" id="PS50010">
    <property type="entry name" value="DH_2"/>
    <property type="match status" value="1"/>
</dbReference>
<accession>A0A6B2KXH1</accession>
<dbReference type="SUPFAM" id="SSF48371">
    <property type="entry name" value="ARM repeat"/>
    <property type="match status" value="1"/>
</dbReference>
<dbReference type="InterPro" id="IPR000225">
    <property type="entry name" value="Armadillo"/>
</dbReference>
<reference evidence="4" key="1">
    <citation type="journal article" date="2020" name="J. Eukaryot. Microbiol.">
        <title>De novo Sequencing, Assembly and Annotation of the Transcriptome for the Free-Living Testate Amoeba Arcella intermedia.</title>
        <authorList>
            <person name="Ribeiro G.M."/>
            <person name="Porfirio-Sousa A.L."/>
            <person name="Maurer-Alcala X.X."/>
            <person name="Katz L.A."/>
            <person name="Lahr D.J.G."/>
        </authorList>
    </citation>
    <scope>NUCLEOTIDE SEQUENCE</scope>
</reference>
<dbReference type="GO" id="GO:0005737">
    <property type="term" value="C:cytoplasm"/>
    <property type="evidence" value="ECO:0007669"/>
    <property type="project" value="TreeGrafter"/>
</dbReference>
<dbReference type="EMBL" id="GIBP01000484">
    <property type="protein sequence ID" value="NDV29453.1"/>
    <property type="molecule type" value="Transcribed_RNA"/>
</dbReference>
<dbReference type="InterPro" id="IPR051092">
    <property type="entry name" value="FYVE_RhoGEF_PH"/>
</dbReference>
<dbReference type="InterPro" id="IPR000219">
    <property type="entry name" value="DH_dom"/>
</dbReference>
<dbReference type="Gene3D" id="1.25.10.10">
    <property type="entry name" value="Leucine-rich Repeat Variant"/>
    <property type="match status" value="1"/>
</dbReference>
<dbReference type="GO" id="GO:0005085">
    <property type="term" value="F:guanyl-nucleotide exchange factor activity"/>
    <property type="evidence" value="ECO:0007669"/>
    <property type="project" value="InterPro"/>
</dbReference>
<dbReference type="InterPro" id="IPR016024">
    <property type="entry name" value="ARM-type_fold"/>
</dbReference>
<feature type="region of interest" description="Disordered" evidence="2">
    <location>
        <begin position="466"/>
        <end position="486"/>
    </location>
</feature>
<dbReference type="Pfam" id="PF00621">
    <property type="entry name" value="RhoGEF"/>
    <property type="match status" value="1"/>
</dbReference>
<evidence type="ECO:0000259" key="3">
    <source>
        <dbReference type="PROSITE" id="PS50010"/>
    </source>
</evidence>
<dbReference type="Gene3D" id="1.20.900.10">
    <property type="entry name" value="Dbl homology (DH) domain"/>
    <property type="match status" value="1"/>
</dbReference>
<dbReference type="InterPro" id="IPR035899">
    <property type="entry name" value="DBL_dom_sf"/>
</dbReference>
<dbReference type="PROSITE" id="PS50176">
    <property type="entry name" value="ARM_REPEAT"/>
    <property type="match status" value="1"/>
</dbReference>
<dbReference type="PANTHER" id="PTHR12673:SF78">
    <property type="entry name" value="DH DOMAIN-CONTAINING PROTEIN"/>
    <property type="match status" value="1"/>
</dbReference>
<feature type="repeat" description="ARM" evidence="1">
    <location>
        <begin position="206"/>
        <end position="240"/>
    </location>
</feature>
<dbReference type="SMART" id="SM00325">
    <property type="entry name" value="RhoGEF"/>
    <property type="match status" value="1"/>
</dbReference>
<sequence length="879" mass="100140">MSDSYHPQIIEVIYSIMAALVQTSANRTLFLKSRCISTFVEILKKQTDVHQNAMKVLSNVLTDIDCAWEAVSNGAFITIIQCLESKNFDTVSASLTALSNLAFHEDLIDLAFEDFPSNQTLDPIIKHLSSTNTAVRDRAVRAVSNLLAHQSSQPWFQKTEKCLKRLIEIAKTDEKGETHETRERAVTAIFHMTMHTDEMRNFVIMNGLDQLLFLLTSPKQPLDLKKEIAKAMINLSLSDETFMETKAVAALLEVIAHGLVGSDSKLHSQDRKRENEIEELIAISLENLATSRAATAKIERCGGVLASIAFLSRVHHIPSLQEHSALLIARFAINSRMRAHYQARGIEQLLADMDTKADPAAQATIRLAIHHVSMKHYEDDLIPEPENAFPEFDDLIPEPENAFPEFDDLDLDTESEEEEDEEFSEEDVKKIAITTASLVSDSPAMRSVDEEEIVDHSISKEFYAIEDEDPSPQVSPLKKGQSLSTKKDKTKSVMTFLSKRRRSSAAATEEFSINLPKVSQRKLHRHLSPKKIISTQSYDPERLKLAKMHYKRTKVAQELLSSEATYVRNLSIMIKKYLNPLSQMARSKKPLIKENQLKLIFSTVEALFGYHSMLLEILNQRMARWSTKQKLGDVYLDIGESFKAYTEYINNFNTSQQTLEKCVNSSAKVAKWLEHTSQSEICKGQNLITLLITPVQRLPRCALLLKELKASTPELHEDGPLLEKSLLLLNELITYLNEKKRELESNFKIVELGEKLVGDLTELYKTRRIFHLELECSWRDKTKKGTGYFYVFDDTLLYTKHIKKKQKIRAFIPTAHITHIIDKTEKMKILIYWDKHTLKVTFQGEALAILALETLKNLANIHSSKTVIQKHNEHNHPHN</sequence>
<name>A0A6B2KXH1_9EUKA</name>
<feature type="domain" description="DH" evidence="3">
    <location>
        <begin position="551"/>
        <end position="739"/>
    </location>
</feature>
<dbReference type="CDD" id="cd00160">
    <property type="entry name" value="RhoGEF"/>
    <property type="match status" value="1"/>
</dbReference>
<dbReference type="AlphaFoldDB" id="A0A6B2KXH1"/>
<dbReference type="PROSITE" id="PS00741">
    <property type="entry name" value="DH_1"/>
    <property type="match status" value="1"/>
</dbReference>
<protein>
    <recommendedName>
        <fullName evidence="3">DH domain-containing protein</fullName>
    </recommendedName>
</protein>
<dbReference type="InterPro" id="IPR011989">
    <property type="entry name" value="ARM-like"/>
</dbReference>
<organism evidence="4">
    <name type="scientific">Arcella intermedia</name>
    <dbReference type="NCBI Taxonomy" id="1963864"/>
    <lineage>
        <taxon>Eukaryota</taxon>
        <taxon>Amoebozoa</taxon>
        <taxon>Tubulinea</taxon>
        <taxon>Elardia</taxon>
        <taxon>Arcellinida</taxon>
        <taxon>Sphaerothecina</taxon>
        <taxon>Arcellidae</taxon>
        <taxon>Arcella</taxon>
    </lineage>
</organism>
<dbReference type="SUPFAM" id="SSF48065">
    <property type="entry name" value="DBL homology domain (DH-domain)"/>
    <property type="match status" value="1"/>
</dbReference>
<evidence type="ECO:0000313" key="4">
    <source>
        <dbReference type="EMBL" id="NDV29453.1"/>
    </source>
</evidence>
<dbReference type="InterPro" id="IPR001331">
    <property type="entry name" value="GDS_CDC24_CS"/>
</dbReference>
<dbReference type="GO" id="GO:0035556">
    <property type="term" value="P:intracellular signal transduction"/>
    <property type="evidence" value="ECO:0007669"/>
    <property type="project" value="InterPro"/>
</dbReference>
<proteinExistence type="predicted"/>